<evidence type="ECO:0000256" key="3">
    <source>
        <dbReference type="ARBA" id="ARBA00013133"/>
    </source>
</evidence>
<dbReference type="InterPro" id="IPR011051">
    <property type="entry name" value="RmlC_Cupin_sf"/>
</dbReference>
<dbReference type="EC" id="1.13.11.20" evidence="3"/>
<name>A0A814P740_9BILA</name>
<evidence type="ECO:0000313" key="8">
    <source>
        <dbReference type="Proteomes" id="UP000663829"/>
    </source>
</evidence>
<keyword evidence="5" id="KW-0408">Iron</keyword>
<evidence type="ECO:0000256" key="1">
    <source>
        <dbReference type="ARBA" id="ARBA00004759"/>
    </source>
</evidence>
<dbReference type="InterPro" id="IPR010300">
    <property type="entry name" value="CDO_1"/>
</dbReference>
<sequence length="470" mass="54310">MQFVPMDAFDQQMVILNRIFGYQLAAMSERISSLESCLWFGKCENKLPDMPTAEFTPPNNLWCPWKAQSCTRGLEIKGKGTIEIAQLEPIPFELTLSDAQDLSESQYAIRLTVNKGIASFHKIIKSKAVLINKTDDENQVLHSHYSNTVNAWNEAHKYWFSIDSNNLFVKYGQGEVRDKLTLLKSTIDQNEKSDMKQIQYIHLTMNNSQNLEELISFKYKIRIHIGQNAVVLEPPLFIVPALQISDLTHNKAILPSRLERPNQLLFNDIVHWDLNTTDFPNFVPAIDYSCSEPEGWCYKTLHEKASRFGKHNIEATYLRITMGVNEGNSPGHPYVLEIWPPGHYSPIHVHSNSYGIIRVLHGKITTELYSTFNVNHQIPFATKLFQKDDVTWLSPGLNQIHRVINTSPNLCITIQAYQYGHNDQDHYEYFDYIKNDRKSIGHFDPKSDMDYVQFKKLIKKEWVDEAKNMP</sequence>
<evidence type="ECO:0000256" key="4">
    <source>
        <dbReference type="ARBA" id="ARBA00022784"/>
    </source>
</evidence>
<dbReference type="GO" id="GO:0017172">
    <property type="term" value="F:cysteine dioxygenase activity"/>
    <property type="evidence" value="ECO:0007669"/>
    <property type="project" value="UniProtKB-EC"/>
</dbReference>
<keyword evidence="8" id="KW-1185">Reference proteome</keyword>
<proteinExistence type="inferred from homology"/>
<gene>
    <name evidence="6" type="ORF">GPM918_LOCUS18765</name>
    <name evidence="7" type="ORF">SRO942_LOCUS18760</name>
</gene>
<reference evidence="6" key="1">
    <citation type="submission" date="2021-02" db="EMBL/GenBank/DDBJ databases">
        <authorList>
            <person name="Nowell W R."/>
        </authorList>
    </citation>
    <scope>NUCLEOTIDE SEQUENCE</scope>
</reference>
<feature type="binding site" evidence="5">
    <location>
        <position position="350"/>
    </location>
    <ligand>
        <name>Fe cation</name>
        <dbReference type="ChEBI" id="CHEBI:24875"/>
        <note>catalytic</note>
    </ligand>
</feature>
<protein>
    <recommendedName>
        <fullName evidence="3">cysteine dioxygenase</fullName>
        <ecNumber evidence="3">1.13.11.20</ecNumber>
    </recommendedName>
</protein>
<accession>A0A814P740</accession>
<dbReference type="EMBL" id="CAJNOQ010005516">
    <property type="protein sequence ID" value="CAF1101388.1"/>
    <property type="molecule type" value="Genomic_DNA"/>
</dbReference>
<dbReference type="InterPro" id="IPR014710">
    <property type="entry name" value="RmlC-like_jellyroll"/>
</dbReference>
<evidence type="ECO:0000256" key="5">
    <source>
        <dbReference type="PIRSR" id="PIRSR610300-51"/>
    </source>
</evidence>
<dbReference type="UniPathway" id="UPA00012">
    <property type="reaction ID" value="UER00537"/>
</dbReference>
<dbReference type="Proteomes" id="UP000663829">
    <property type="component" value="Unassembled WGS sequence"/>
</dbReference>
<keyword evidence="4" id="KW-0883">Thioether bond</keyword>
<comment type="caution">
    <text evidence="6">The sequence shown here is derived from an EMBL/GenBank/DDBJ whole genome shotgun (WGS) entry which is preliminary data.</text>
</comment>
<dbReference type="GO" id="GO:0042412">
    <property type="term" value="P:taurine biosynthetic process"/>
    <property type="evidence" value="ECO:0007669"/>
    <property type="project" value="UniProtKB-UniPathway"/>
</dbReference>
<dbReference type="GO" id="GO:0005506">
    <property type="term" value="F:iron ion binding"/>
    <property type="evidence" value="ECO:0007669"/>
    <property type="project" value="InterPro"/>
</dbReference>
<dbReference type="OrthoDB" id="5946895at2759"/>
<dbReference type="EMBL" id="CAJOBC010005515">
    <property type="protein sequence ID" value="CAF3866244.1"/>
    <property type="molecule type" value="Genomic_DNA"/>
</dbReference>
<evidence type="ECO:0000313" key="7">
    <source>
        <dbReference type="EMBL" id="CAF3866244.1"/>
    </source>
</evidence>
<dbReference type="Proteomes" id="UP000681722">
    <property type="component" value="Unassembled WGS sequence"/>
</dbReference>
<comment type="pathway">
    <text evidence="1">Organosulfur biosynthesis; taurine biosynthesis; hypotaurine from L-cysteine: step 1/2.</text>
</comment>
<evidence type="ECO:0000313" key="6">
    <source>
        <dbReference type="EMBL" id="CAF1101388.1"/>
    </source>
</evidence>
<dbReference type="SUPFAM" id="SSF51182">
    <property type="entry name" value="RmlC-like cupins"/>
    <property type="match status" value="1"/>
</dbReference>
<keyword evidence="5" id="KW-0479">Metal-binding</keyword>
<dbReference type="Pfam" id="PF05995">
    <property type="entry name" value="CDO_I"/>
    <property type="match status" value="1"/>
</dbReference>
<evidence type="ECO:0000256" key="2">
    <source>
        <dbReference type="ARBA" id="ARBA00006622"/>
    </source>
</evidence>
<organism evidence="6 8">
    <name type="scientific">Didymodactylos carnosus</name>
    <dbReference type="NCBI Taxonomy" id="1234261"/>
    <lineage>
        <taxon>Eukaryota</taxon>
        <taxon>Metazoa</taxon>
        <taxon>Spiralia</taxon>
        <taxon>Gnathifera</taxon>
        <taxon>Rotifera</taxon>
        <taxon>Eurotatoria</taxon>
        <taxon>Bdelloidea</taxon>
        <taxon>Philodinida</taxon>
        <taxon>Philodinidae</taxon>
        <taxon>Didymodactylos</taxon>
    </lineage>
</organism>
<dbReference type="Gene3D" id="2.60.120.10">
    <property type="entry name" value="Jelly Rolls"/>
    <property type="match status" value="1"/>
</dbReference>
<feature type="binding site" evidence="5">
    <location>
        <position position="348"/>
    </location>
    <ligand>
        <name>Fe cation</name>
        <dbReference type="ChEBI" id="CHEBI:24875"/>
        <note>catalytic</note>
    </ligand>
</feature>
<dbReference type="AlphaFoldDB" id="A0A814P740"/>
<feature type="binding site" evidence="5">
    <location>
        <position position="401"/>
    </location>
    <ligand>
        <name>Fe cation</name>
        <dbReference type="ChEBI" id="CHEBI:24875"/>
        <note>catalytic</note>
    </ligand>
</feature>
<comment type="similarity">
    <text evidence="2">Belongs to the cysteine dioxygenase family.</text>
</comment>
<dbReference type="CDD" id="cd10548">
    <property type="entry name" value="cupin_CDO"/>
    <property type="match status" value="1"/>
</dbReference>